<dbReference type="AlphaFoldDB" id="A0A5E6MFN5"/>
<keyword evidence="5" id="KW-1185">Reference proteome</keyword>
<dbReference type="SUPFAM" id="SSF53448">
    <property type="entry name" value="Nucleotide-diphospho-sugar transferases"/>
    <property type="match status" value="1"/>
</dbReference>
<dbReference type="Pfam" id="PF00535">
    <property type="entry name" value="Glycos_transf_2"/>
    <property type="match status" value="1"/>
</dbReference>
<evidence type="ECO:0000256" key="2">
    <source>
        <dbReference type="SAM" id="MobiDB-lite"/>
    </source>
</evidence>
<evidence type="ECO:0000313" key="4">
    <source>
        <dbReference type="EMBL" id="VVM08307.1"/>
    </source>
</evidence>
<dbReference type="OrthoDB" id="9777873at2"/>
<evidence type="ECO:0000259" key="3">
    <source>
        <dbReference type="Pfam" id="PF00535"/>
    </source>
</evidence>
<name>A0A5E6MFN5_9BACT</name>
<proteinExistence type="predicted"/>
<accession>A0A5E6MFN5</accession>
<reference evidence="4 5" key="1">
    <citation type="submission" date="2019-09" db="EMBL/GenBank/DDBJ databases">
        <authorList>
            <person name="Cremers G."/>
        </authorList>
    </citation>
    <scope>NUCLEOTIDE SEQUENCE [LARGE SCALE GENOMIC DNA]</scope>
    <source>
        <strain evidence="4">4A</strain>
    </source>
</reference>
<dbReference type="InterPro" id="IPR050834">
    <property type="entry name" value="Glycosyltransf_2"/>
</dbReference>
<dbReference type="InterPro" id="IPR001173">
    <property type="entry name" value="Glyco_trans_2-like"/>
</dbReference>
<evidence type="ECO:0000256" key="1">
    <source>
        <dbReference type="SAM" id="Coils"/>
    </source>
</evidence>
<gene>
    <name evidence="4" type="primary">rfbC</name>
    <name evidence="4" type="ORF">MAMT_02274</name>
</gene>
<dbReference type="PANTHER" id="PTHR43685:SF2">
    <property type="entry name" value="GLYCOSYLTRANSFERASE 2-LIKE DOMAIN-CONTAINING PROTEIN"/>
    <property type="match status" value="1"/>
</dbReference>
<dbReference type="EMBL" id="CABFVA020000129">
    <property type="protein sequence ID" value="VVM08307.1"/>
    <property type="molecule type" value="Genomic_DNA"/>
</dbReference>
<dbReference type="PANTHER" id="PTHR43685">
    <property type="entry name" value="GLYCOSYLTRANSFERASE"/>
    <property type="match status" value="1"/>
</dbReference>
<evidence type="ECO:0000313" key="5">
    <source>
        <dbReference type="Proteomes" id="UP000334923"/>
    </source>
</evidence>
<organism evidence="4 5">
    <name type="scientific">Methylacidimicrobium tartarophylax</name>
    <dbReference type="NCBI Taxonomy" id="1041768"/>
    <lineage>
        <taxon>Bacteria</taxon>
        <taxon>Pseudomonadati</taxon>
        <taxon>Verrucomicrobiota</taxon>
        <taxon>Methylacidimicrobium</taxon>
    </lineage>
</organism>
<feature type="domain" description="Glycosyltransferase 2-like" evidence="3">
    <location>
        <begin position="363"/>
        <end position="526"/>
    </location>
</feature>
<dbReference type="Gene3D" id="3.90.550.10">
    <property type="entry name" value="Spore Coat Polysaccharide Biosynthesis Protein SpsA, Chain A"/>
    <property type="match status" value="1"/>
</dbReference>
<feature type="coiled-coil region" evidence="1">
    <location>
        <begin position="597"/>
        <end position="624"/>
    </location>
</feature>
<dbReference type="Proteomes" id="UP000334923">
    <property type="component" value="Unassembled WGS sequence"/>
</dbReference>
<protein>
    <submittedName>
        <fullName evidence="4">Partial O-antigen biosynthesis protein</fullName>
    </submittedName>
</protein>
<dbReference type="RefSeq" id="WP_142661083.1">
    <property type="nucleotide sequence ID" value="NZ_CABFVA020000129.1"/>
</dbReference>
<sequence>DRACGASGGCGKRETRGKDRRITLHKDATTTPAIRTAILAGKGQRLRVDPTSLCVLTKGEFARWVGSHLTQHLLLQPEAVEAADGSNAGGRRLREKGPESGRAEQAGPHELSSPQYPSGHFICPRGGRFPCLRQPEGLALTWTLGWYMEPIANCSLTRGHPMSLAPTEAPPGICLLLPRSLALSTPEGAAFVRLAGRLVSSGREVTLLQAGADPAQAALSTSSGAGSSALRHVALQEPKTPWIEGHWSAAARESYLAFLWLSEREEKFALVHFPVRSGIGYFASVAKRQGLAFARTMLVAGGDPGEEELQDLAELETTFLERESALRADAVFPAAEDGLFGWLESAREPAEEALPAEPPPLVSVCLVHHDRPQLLAQALDSLRAQDYPHFEVVLADSGSERPESSLFLENLDAEFSQRGWRILRLENRGPGAARNLAAKAARGEFLLFMDDDNVARPEEIACFVRVARKTGADIVTCAQAVFKGDEPPPLGSPPDRVCIFPGPFLSVGLFRNCFGDTNALIRREVFVAVGGFSEDDGFSEDWELFIRAGLAGFRIEAIPRPLFYYRVQPRGRFRMSSPQANRRAVRRPFEKALLPGLRELVSLVQGQALRIEALEAEVRNLSEALRTPPSLPIPTKRPGALREIERTMRKARKALLRHVAGGAKPVSPRP</sequence>
<feature type="non-terminal residue" evidence="4">
    <location>
        <position position="1"/>
    </location>
</feature>
<dbReference type="InterPro" id="IPR029044">
    <property type="entry name" value="Nucleotide-diphossugar_trans"/>
</dbReference>
<feature type="region of interest" description="Disordered" evidence="2">
    <location>
        <begin position="80"/>
        <end position="117"/>
    </location>
</feature>
<keyword evidence="1" id="KW-0175">Coiled coil</keyword>